<proteinExistence type="predicted"/>
<keyword evidence="2" id="KW-1185">Reference proteome</keyword>
<protein>
    <submittedName>
        <fullName evidence="1">Uncharacterized protein</fullName>
    </submittedName>
</protein>
<sequence length="171" mass="19622">MTPKCGKGVYKEGFPQTFNKMEDGCQIEKSSGALICICSKDYCSSDHTFIMGLWEKSPLYKADHEYTECLETILRSEEYGNIANFKRLRIKTRGDRRRGESLVPGVIELEKAREPSLSQGTFSYVTSLSFCCGDDIIMLRLEFWEKKHRSEKKLSNNLKRDPTFSSVYASE</sequence>
<accession>A0A0B1SFU1</accession>
<name>A0A0B1SFU1_OESDE</name>
<dbReference type="EMBL" id="KN571750">
    <property type="protein sequence ID" value="KHJ83799.1"/>
    <property type="molecule type" value="Genomic_DNA"/>
</dbReference>
<reference evidence="1 2" key="1">
    <citation type="submission" date="2014-03" db="EMBL/GenBank/DDBJ databases">
        <title>Draft genome of the hookworm Oesophagostomum dentatum.</title>
        <authorList>
            <person name="Mitreva M."/>
        </authorList>
    </citation>
    <scope>NUCLEOTIDE SEQUENCE [LARGE SCALE GENOMIC DNA]</scope>
    <source>
        <strain evidence="1 2">OD-Hann</strain>
    </source>
</reference>
<gene>
    <name evidence="1" type="ORF">OESDEN_16497</name>
</gene>
<evidence type="ECO:0000313" key="2">
    <source>
        <dbReference type="Proteomes" id="UP000053660"/>
    </source>
</evidence>
<dbReference type="AlphaFoldDB" id="A0A0B1SFU1"/>
<dbReference type="Proteomes" id="UP000053660">
    <property type="component" value="Unassembled WGS sequence"/>
</dbReference>
<evidence type="ECO:0000313" key="1">
    <source>
        <dbReference type="EMBL" id="KHJ83799.1"/>
    </source>
</evidence>
<organism evidence="1 2">
    <name type="scientific">Oesophagostomum dentatum</name>
    <name type="common">Nodular worm</name>
    <dbReference type="NCBI Taxonomy" id="61180"/>
    <lineage>
        <taxon>Eukaryota</taxon>
        <taxon>Metazoa</taxon>
        <taxon>Ecdysozoa</taxon>
        <taxon>Nematoda</taxon>
        <taxon>Chromadorea</taxon>
        <taxon>Rhabditida</taxon>
        <taxon>Rhabditina</taxon>
        <taxon>Rhabditomorpha</taxon>
        <taxon>Strongyloidea</taxon>
        <taxon>Strongylidae</taxon>
        <taxon>Oesophagostomum</taxon>
    </lineage>
</organism>